<evidence type="ECO:0000313" key="2">
    <source>
        <dbReference type="EMBL" id="MBW8270327.1"/>
    </source>
</evidence>
<feature type="transmembrane region" description="Helical" evidence="1">
    <location>
        <begin position="73"/>
        <end position="93"/>
    </location>
</feature>
<keyword evidence="1" id="KW-1133">Transmembrane helix</keyword>
<reference evidence="2 3" key="1">
    <citation type="submission" date="2021-08" db="EMBL/GenBank/DDBJ databases">
        <title>Caldovatus sediminis gen. nov., sp. nov., a moderately thermophilic bacterium isolated from a hot spring.</title>
        <authorList>
            <person name="Hu C.-J."/>
            <person name="Li W.-J."/>
            <person name="Xian W.-D."/>
        </authorList>
    </citation>
    <scope>NUCLEOTIDE SEQUENCE [LARGE SCALE GENOMIC DNA]</scope>
    <source>
        <strain evidence="2 3">SYSU G05006</strain>
    </source>
</reference>
<evidence type="ECO:0000313" key="3">
    <source>
        <dbReference type="Proteomes" id="UP001519924"/>
    </source>
</evidence>
<protein>
    <submittedName>
        <fullName evidence="2">DUF2189 domain-containing protein</fullName>
    </submittedName>
</protein>
<dbReference type="EMBL" id="JAHZUY010000036">
    <property type="protein sequence ID" value="MBW8270327.1"/>
    <property type="molecule type" value="Genomic_DNA"/>
</dbReference>
<dbReference type="InterPro" id="IPR018692">
    <property type="entry name" value="DUF2189"/>
</dbReference>
<keyword evidence="1" id="KW-0472">Membrane</keyword>
<gene>
    <name evidence="2" type="ORF">K1J50_12630</name>
</gene>
<feature type="transmembrane region" description="Helical" evidence="1">
    <location>
        <begin position="114"/>
        <end position="136"/>
    </location>
</feature>
<feature type="transmembrane region" description="Helical" evidence="1">
    <location>
        <begin position="226"/>
        <end position="255"/>
    </location>
</feature>
<evidence type="ECO:0000256" key="1">
    <source>
        <dbReference type="SAM" id="Phobius"/>
    </source>
</evidence>
<feature type="transmembrane region" description="Helical" evidence="1">
    <location>
        <begin position="32"/>
        <end position="53"/>
    </location>
</feature>
<name>A0ABS7F405_9PROT</name>
<proteinExistence type="predicted"/>
<organism evidence="2 3">
    <name type="scientific">Caldovatus aquaticus</name>
    <dbReference type="NCBI Taxonomy" id="2865671"/>
    <lineage>
        <taxon>Bacteria</taxon>
        <taxon>Pseudomonadati</taxon>
        <taxon>Pseudomonadota</taxon>
        <taxon>Alphaproteobacteria</taxon>
        <taxon>Acetobacterales</taxon>
        <taxon>Roseomonadaceae</taxon>
        <taxon>Caldovatus</taxon>
    </lineage>
</organism>
<dbReference type="RefSeq" id="WP_220118069.1">
    <property type="nucleotide sequence ID" value="NZ_JAHZUY010000036.1"/>
</dbReference>
<accession>A0ABS7F405</accession>
<comment type="caution">
    <text evidence="2">The sequence shown here is derived from an EMBL/GenBank/DDBJ whole genome shotgun (WGS) entry which is preliminary data.</text>
</comment>
<sequence length="269" mass="28586">MPRVWAARYPVSIENHAVPAIRRIGVRDLREALAAGLADFLAAPTQLLFLGVIYPLVGLAAARAAWGGPLMPLLWPLVAGLSLVGPVAALGLYEISRRRERGLPVSWLNAFDVLRSPAIGAIAVLAVMLLAIFVAWLAAAQAVYAMTLGAAGPPPATMAEFLARVFTTGAGWRLILIGNGVGFLFAALVLSLTVISFPLLLDRPYLGPVTAMRTSLRAVAVNPVPMALWGLIVAGLLFLGCLPLFVGLAVVMPVLGHATWHLYRRVVEH</sequence>
<keyword evidence="3" id="KW-1185">Reference proteome</keyword>
<dbReference type="Pfam" id="PF09955">
    <property type="entry name" value="DUF2189"/>
    <property type="match status" value="1"/>
</dbReference>
<feature type="transmembrane region" description="Helical" evidence="1">
    <location>
        <begin position="174"/>
        <end position="201"/>
    </location>
</feature>
<keyword evidence="1" id="KW-0812">Transmembrane</keyword>
<dbReference type="Proteomes" id="UP001519924">
    <property type="component" value="Unassembled WGS sequence"/>
</dbReference>